<keyword evidence="3" id="KW-1185">Reference proteome</keyword>
<dbReference type="Proteomes" id="UP000828390">
    <property type="component" value="Unassembled WGS sequence"/>
</dbReference>
<organism evidence="2 3">
    <name type="scientific">Dreissena polymorpha</name>
    <name type="common">Zebra mussel</name>
    <name type="synonym">Mytilus polymorpha</name>
    <dbReference type="NCBI Taxonomy" id="45954"/>
    <lineage>
        <taxon>Eukaryota</taxon>
        <taxon>Metazoa</taxon>
        <taxon>Spiralia</taxon>
        <taxon>Lophotrochozoa</taxon>
        <taxon>Mollusca</taxon>
        <taxon>Bivalvia</taxon>
        <taxon>Autobranchia</taxon>
        <taxon>Heteroconchia</taxon>
        <taxon>Euheterodonta</taxon>
        <taxon>Imparidentia</taxon>
        <taxon>Neoheterodontei</taxon>
        <taxon>Myida</taxon>
        <taxon>Dreissenoidea</taxon>
        <taxon>Dreissenidae</taxon>
        <taxon>Dreissena</taxon>
    </lineage>
</organism>
<accession>A0A9D4JEG8</accession>
<feature type="compositionally biased region" description="Low complexity" evidence="1">
    <location>
        <begin position="25"/>
        <end position="37"/>
    </location>
</feature>
<evidence type="ECO:0000313" key="3">
    <source>
        <dbReference type="Proteomes" id="UP000828390"/>
    </source>
</evidence>
<feature type="compositionally biased region" description="Basic and acidic residues" evidence="1">
    <location>
        <begin position="42"/>
        <end position="67"/>
    </location>
</feature>
<dbReference type="EMBL" id="JAIWYP010000006">
    <property type="protein sequence ID" value="KAH3806899.1"/>
    <property type="molecule type" value="Genomic_DNA"/>
</dbReference>
<proteinExistence type="predicted"/>
<sequence length="100" mass="11688">MVNSVQDNNELSKKDERKRDHRSCSIKPWSPRKSSPSPVRPHSPERGCGRERWSQGHRDRDRDRRALLEPQCCSTPIDAPPQESPHHLGDREISAMRRRE</sequence>
<gene>
    <name evidence="2" type="ORF">DPMN_135228</name>
</gene>
<reference evidence="2" key="1">
    <citation type="journal article" date="2019" name="bioRxiv">
        <title>The Genome of the Zebra Mussel, Dreissena polymorpha: A Resource for Invasive Species Research.</title>
        <authorList>
            <person name="McCartney M.A."/>
            <person name="Auch B."/>
            <person name="Kono T."/>
            <person name="Mallez S."/>
            <person name="Zhang Y."/>
            <person name="Obille A."/>
            <person name="Becker A."/>
            <person name="Abrahante J.E."/>
            <person name="Garbe J."/>
            <person name="Badalamenti J.P."/>
            <person name="Herman A."/>
            <person name="Mangelson H."/>
            <person name="Liachko I."/>
            <person name="Sullivan S."/>
            <person name="Sone E.D."/>
            <person name="Koren S."/>
            <person name="Silverstein K.A.T."/>
            <person name="Beckman K.B."/>
            <person name="Gohl D.M."/>
        </authorList>
    </citation>
    <scope>NUCLEOTIDE SEQUENCE</scope>
    <source>
        <strain evidence="2">Duluth1</strain>
        <tissue evidence="2">Whole animal</tissue>
    </source>
</reference>
<name>A0A9D4JEG8_DREPO</name>
<reference evidence="2" key="2">
    <citation type="submission" date="2020-11" db="EMBL/GenBank/DDBJ databases">
        <authorList>
            <person name="McCartney M.A."/>
            <person name="Auch B."/>
            <person name="Kono T."/>
            <person name="Mallez S."/>
            <person name="Becker A."/>
            <person name="Gohl D.M."/>
            <person name="Silverstein K.A.T."/>
            <person name="Koren S."/>
            <person name="Bechman K.B."/>
            <person name="Herman A."/>
            <person name="Abrahante J.E."/>
            <person name="Garbe J."/>
        </authorList>
    </citation>
    <scope>NUCLEOTIDE SEQUENCE</scope>
    <source>
        <strain evidence="2">Duluth1</strain>
        <tissue evidence="2">Whole animal</tissue>
    </source>
</reference>
<evidence type="ECO:0000256" key="1">
    <source>
        <dbReference type="SAM" id="MobiDB-lite"/>
    </source>
</evidence>
<feature type="compositionally biased region" description="Basic and acidic residues" evidence="1">
    <location>
        <begin position="84"/>
        <end position="100"/>
    </location>
</feature>
<evidence type="ECO:0000313" key="2">
    <source>
        <dbReference type="EMBL" id="KAH3806899.1"/>
    </source>
</evidence>
<feature type="region of interest" description="Disordered" evidence="1">
    <location>
        <begin position="1"/>
        <end position="100"/>
    </location>
</feature>
<comment type="caution">
    <text evidence="2">The sequence shown here is derived from an EMBL/GenBank/DDBJ whole genome shotgun (WGS) entry which is preliminary data.</text>
</comment>
<dbReference type="AlphaFoldDB" id="A0A9D4JEG8"/>
<protein>
    <submittedName>
        <fullName evidence="2">Uncharacterized protein</fullName>
    </submittedName>
</protein>